<dbReference type="InterPro" id="IPR008995">
    <property type="entry name" value="Mo/tungstate-bd_C_term_dom"/>
</dbReference>
<dbReference type="NCBIfam" id="NF008653">
    <property type="entry name" value="PRK11650.1"/>
    <property type="match status" value="1"/>
</dbReference>
<dbReference type="SUPFAM" id="SSF50331">
    <property type="entry name" value="MOP-like"/>
    <property type="match status" value="1"/>
</dbReference>
<evidence type="ECO:0000259" key="4">
    <source>
        <dbReference type="PROSITE" id="PS50893"/>
    </source>
</evidence>
<evidence type="ECO:0000313" key="5">
    <source>
        <dbReference type="EMBL" id="XDT71057.1"/>
    </source>
</evidence>
<dbReference type="InterPro" id="IPR003593">
    <property type="entry name" value="AAA+_ATPase"/>
</dbReference>
<gene>
    <name evidence="5" type="ORF">AAIA72_09565</name>
</gene>
<evidence type="ECO:0000256" key="2">
    <source>
        <dbReference type="ARBA" id="ARBA00022741"/>
    </source>
</evidence>
<accession>A0AB39USZ1</accession>
<dbReference type="InterPro" id="IPR040582">
    <property type="entry name" value="OB_MalK-like"/>
</dbReference>
<dbReference type="CDD" id="cd03301">
    <property type="entry name" value="ABC_MalK_N"/>
    <property type="match status" value="1"/>
</dbReference>
<protein>
    <submittedName>
        <fullName evidence="5">ABC transporter ATP-binding protein</fullName>
    </submittedName>
</protein>
<dbReference type="GO" id="GO:0016887">
    <property type="term" value="F:ATP hydrolysis activity"/>
    <property type="evidence" value="ECO:0007669"/>
    <property type="project" value="InterPro"/>
</dbReference>
<dbReference type="InterPro" id="IPR017871">
    <property type="entry name" value="ABC_transporter-like_CS"/>
</dbReference>
<dbReference type="PANTHER" id="PTHR43875">
    <property type="entry name" value="MALTODEXTRIN IMPORT ATP-BINDING PROTEIN MSMX"/>
    <property type="match status" value="1"/>
</dbReference>
<proteinExistence type="predicted"/>
<dbReference type="PANTHER" id="PTHR43875:SF1">
    <property type="entry name" value="OSMOPROTECTIVE COMPOUNDS UPTAKE ATP-BINDING PROTEIN GGTA"/>
    <property type="match status" value="1"/>
</dbReference>
<dbReference type="InterPro" id="IPR027417">
    <property type="entry name" value="P-loop_NTPase"/>
</dbReference>
<keyword evidence="1" id="KW-0813">Transport</keyword>
<dbReference type="GO" id="GO:0055052">
    <property type="term" value="C:ATP-binding cassette (ABC) transporter complex, substrate-binding subunit-containing"/>
    <property type="evidence" value="ECO:0007669"/>
    <property type="project" value="TreeGrafter"/>
</dbReference>
<dbReference type="Pfam" id="PF17912">
    <property type="entry name" value="OB_MalK"/>
    <property type="match status" value="1"/>
</dbReference>
<dbReference type="PROSITE" id="PS00211">
    <property type="entry name" value="ABC_TRANSPORTER_1"/>
    <property type="match status" value="1"/>
</dbReference>
<keyword evidence="2" id="KW-0547">Nucleotide-binding</keyword>
<dbReference type="PROSITE" id="PS50893">
    <property type="entry name" value="ABC_TRANSPORTER_2"/>
    <property type="match status" value="1"/>
</dbReference>
<dbReference type="Gene3D" id="2.40.50.100">
    <property type="match status" value="1"/>
</dbReference>
<dbReference type="GO" id="GO:0140359">
    <property type="term" value="F:ABC-type transporter activity"/>
    <property type="evidence" value="ECO:0007669"/>
    <property type="project" value="InterPro"/>
</dbReference>
<dbReference type="InterPro" id="IPR015855">
    <property type="entry name" value="ABC_transpr_MalK-like"/>
</dbReference>
<dbReference type="Pfam" id="PF00005">
    <property type="entry name" value="ABC_tran"/>
    <property type="match status" value="1"/>
</dbReference>
<evidence type="ECO:0000256" key="1">
    <source>
        <dbReference type="ARBA" id="ARBA00022448"/>
    </source>
</evidence>
<organism evidence="5">
    <name type="scientific">Thermohahella caldifontis</name>
    <dbReference type="NCBI Taxonomy" id="3142973"/>
    <lineage>
        <taxon>Bacteria</taxon>
        <taxon>Pseudomonadati</taxon>
        <taxon>Pseudomonadota</taxon>
        <taxon>Gammaproteobacteria</taxon>
        <taxon>Oceanospirillales</taxon>
        <taxon>Hahellaceae</taxon>
        <taxon>Thermohahella</taxon>
    </lineage>
</organism>
<dbReference type="GO" id="GO:0005524">
    <property type="term" value="F:ATP binding"/>
    <property type="evidence" value="ECO:0007669"/>
    <property type="project" value="UniProtKB-KW"/>
</dbReference>
<name>A0AB39USZ1_9GAMM</name>
<dbReference type="SMART" id="SM00382">
    <property type="entry name" value="AAA"/>
    <property type="match status" value="1"/>
</dbReference>
<dbReference type="SUPFAM" id="SSF52540">
    <property type="entry name" value="P-loop containing nucleoside triphosphate hydrolases"/>
    <property type="match status" value="1"/>
</dbReference>
<dbReference type="Gene3D" id="3.40.50.300">
    <property type="entry name" value="P-loop containing nucleotide triphosphate hydrolases"/>
    <property type="match status" value="1"/>
</dbReference>
<evidence type="ECO:0000256" key="3">
    <source>
        <dbReference type="ARBA" id="ARBA00022840"/>
    </source>
</evidence>
<dbReference type="AlphaFoldDB" id="A0AB39USZ1"/>
<dbReference type="RefSeq" id="WP_369600096.1">
    <property type="nucleotide sequence ID" value="NZ_CP154858.1"/>
</dbReference>
<dbReference type="InterPro" id="IPR003439">
    <property type="entry name" value="ABC_transporter-like_ATP-bd"/>
</dbReference>
<reference evidence="5" key="1">
    <citation type="submission" date="2024-05" db="EMBL/GenBank/DDBJ databases">
        <title>Genome sequencing of novel strain.</title>
        <authorList>
            <person name="Ganbat D."/>
            <person name="Ganbat S."/>
            <person name="Lee S.-J."/>
        </authorList>
    </citation>
    <scope>NUCLEOTIDE SEQUENCE</scope>
    <source>
        <strain evidence="5">SMD15-11</strain>
    </source>
</reference>
<dbReference type="InterPro" id="IPR047641">
    <property type="entry name" value="ABC_transpr_MalK/UgpC-like"/>
</dbReference>
<dbReference type="FunFam" id="3.40.50.300:FF:000042">
    <property type="entry name" value="Maltose/maltodextrin ABC transporter, ATP-binding protein"/>
    <property type="match status" value="1"/>
</dbReference>
<sequence>MSRVEYKNITKAFGDTEVVRNFTLSIDDGEFVVLLGESGCGKSTILRILAGLETQTSGDVCIGDRLVNDLDPKDRNLAMVFQSYALYPHMTVYENIAFGLKMKGYEKDEIDRKVLWAAKMLRLEHLLDRKPKALSGGQRQRVAMGRAMVRTPEVFLFDEPLSNLDAKLRTEMRHEIKQLHRQLGTTTIYVTHDQIEAMTLADRIVVMEKGVIAQVGSPEQVFNHPANLFVAQFIGSPAMNIFDAQLSKLGGSNWTIQAPGFQLPLPPRFQANARALQRVKVGIRPSDVSVLPPQILSIMPASRSPSGLLTRSFWVRTST</sequence>
<keyword evidence="3 5" id="KW-0067">ATP-binding</keyword>
<dbReference type="EMBL" id="CP154858">
    <property type="protein sequence ID" value="XDT71057.1"/>
    <property type="molecule type" value="Genomic_DNA"/>
</dbReference>
<feature type="domain" description="ABC transporter" evidence="4">
    <location>
        <begin position="4"/>
        <end position="234"/>
    </location>
</feature>
<dbReference type="KEGG" id="tcd:AAIA72_09565"/>
<dbReference type="GO" id="GO:0008643">
    <property type="term" value="P:carbohydrate transport"/>
    <property type="evidence" value="ECO:0007669"/>
    <property type="project" value="InterPro"/>
</dbReference>